<dbReference type="Gene3D" id="2.60.40.10">
    <property type="entry name" value="Immunoglobulins"/>
    <property type="match status" value="2"/>
</dbReference>
<dbReference type="InterPro" id="IPR013783">
    <property type="entry name" value="Ig-like_fold"/>
</dbReference>
<dbReference type="InterPro" id="IPR041498">
    <property type="entry name" value="Big_6"/>
</dbReference>
<dbReference type="AlphaFoldDB" id="A0A0G1RF82"/>
<accession>A0A0G1RF82</accession>
<keyword evidence="1" id="KW-0812">Transmembrane</keyword>
<protein>
    <recommendedName>
        <fullName evidence="2">Bacterial Ig domain-containing protein</fullName>
    </recommendedName>
</protein>
<dbReference type="Proteomes" id="UP000034607">
    <property type="component" value="Unassembled WGS sequence"/>
</dbReference>
<evidence type="ECO:0000259" key="2">
    <source>
        <dbReference type="Pfam" id="PF17936"/>
    </source>
</evidence>
<evidence type="ECO:0000256" key="1">
    <source>
        <dbReference type="SAM" id="Phobius"/>
    </source>
</evidence>
<dbReference type="EMBL" id="LCNM01000016">
    <property type="protein sequence ID" value="KKU55791.1"/>
    <property type="molecule type" value="Genomic_DNA"/>
</dbReference>
<dbReference type="Pfam" id="PF09136">
    <property type="entry name" value="Glucodextran_B"/>
    <property type="match status" value="1"/>
</dbReference>
<organism evidence="3 4">
    <name type="scientific">Candidatus Amesbacteria bacterium GW2011_GWA2_47_11</name>
    <dbReference type="NCBI Taxonomy" id="1618357"/>
    <lineage>
        <taxon>Bacteria</taxon>
        <taxon>Candidatus Amesiibacteriota</taxon>
    </lineage>
</organism>
<comment type="caution">
    <text evidence="3">The sequence shown here is derived from an EMBL/GenBank/DDBJ whole genome shotgun (WGS) entry which is preliminary data.</text>
</comment>
<feature type="domain" description="Bacterial Ig" evidence="2">
    <location>
        <begin position="83"/>
        <end position="145"/>
    </location>
</feature>
<keyword evidence="1" id="KW-0472">Membrane</keyword>
<reference evidence="3 4" key="1">
    <citation type="journal article" date="2015" name="Nature">
        <title>rRNA introns, odd ribosomes, and small enigmatic genomes across a large radiation of phyla.</title>
        <authorList>
            <person name="Brown C.T."/>
            <person name="Hug L.A."/>
            <person name="Thomas B.C."/>
            <person name="Sharon I."/>
            <person name="Castelle C.J."/>
            <person name="Singh A."/>
            <person name="Wilkins M.J."/>
            <person name="Williams K.H."/>
            <person name="Banfield J.F."/>
        </authorList>
    </citation>
    <scope>NUCLEOTIDE SEQUENCE [LARGE SCALE GENOMIC DNA]</scope>
</reference>
<dbReference type="Pfam" id="PF17936">
    <property type="entry name" value="Big_6"/>
    <property type="match status" value="1"/>
</dbReference>
<sequence length="238" mass="25926">MYRGTRLQRLEERRNVRRAILMILGSIALILFLIWAGIPVLARLAGLISDLTMTSKPVDRTDLIPPGPPQIRSDFTATNSRIMTLSGNAEPGTTVYLTHNEEAAGNVVTKEDGAFEIADLVLSEGQNIFFAVAFDQAGNQSQMSSAVEIYHSTKTPKLELESPTDRQEVKGKTGRVDVKGITDPGVRVTANERFIIVSEDGRFSGSIDLKEGENTIAVVAVDRAGNQAKNEVAVIYQP</sequence>
<feature type="transmembrane region" description="Helical" evidence="1">
    <location>
        <begin position="20"/>
        <end position="42"/>
    </location>
</feature>
<evidence type="ECO:0000313" key="3">
    <source>
        <dbReference type="EMBL" id="KKU55791.1"/>
    </source>
</evidence>
<name>A0A0G1RF82_9BACT</name>
<gene>
    <name evidence="3" type="ORF">UX78_C0016G0009</name>
</gene>
<keyword evidence="1" id="KW-1133">Transmembrane helix</keyword>
<proteinExistence type="predicted"/>
<evidence type="ECO:0000313" key="4">
    <source>
        <dbReference type="Proteomes" id="UP000034607"/>
    </source>
</evidence>